<feature type="domain" description="ABC transporter" evidence="4">
    <location>
        <begin position="224"/>
        <end position="449"/>
    </location>
</feature>
<dbReference type="InterPro" id="IPR050095">
    <property type="entry name" value="ECF_ABC_transporter_ATP-bd"/>
</dbReference>
<dbReference type="SUPFAM" id="SSF52540">
    <property type="entry name" value="P-loop containing nucleoside triphosphate hydrolases"/>
    <property type="match status" value="2"/>
</dbReference>
<proteinExistence type="predicted"/>
<dbReference type="PANTHER" id="PTHR43553">
    <property type="entry name" value="HEAVY METAL TRANSPORTER"/>
    <property type="match status" value="1"/>
</dbReference>
<reference evidence="5 6" key="1">
    <citation type="journal article" date="2013" name="Genome Announc.">
        <title>Genome Sequence of Thalassolituus oleivorans MIL-1 (DSM 14913T).</title>
        <authorList>
            <person name="Golyshin P.N."/>
            <person name="Werner J."/>
            <person name="Chernikova T.N."/>
            <person name="Tran H."/>
            <person name="Ferrer M."/>
            <person name="Yakimov M.M."/>
            <person name="Teeling H."/>
            <person name="Golyshina O.V."/>
        </authorList>
    </citation>
    <scope>NUCLEOTIDE SEQUENCE [LARGE SCALE GENOMIC DNA]</scope>
    <source>
        <strain evidence="5 6">MIL-1</strain>
    </source>
</reference>
<evidence type="ECO:0000256" key="3">
    <source>
        <dbReference type="ARBA" id="ARBA00022840"/>
    </source>
</evidence>
<dbReference type="GO" id="GO:0043190">
    <property type="term" value="C:ATP-binding cassette (ABC) transporter complex"/>
    <property type="evidence" value="ECO:0007669"/>
    <property type="project" value="TreeGrafter"/>
</dbReference>
<evidence type="ECO:0000313" key="6">
    <source>
        <dbReference type="Proteomes" id="UP000011866"/>
    </source>
</evidence>
<dbReference type="STRING" id="187493.CN03_16230"/>
<keyword evidence="6" id="KW-1185">Reference proteome</keyword>
<dbReference type="GO" id="GO:0016887">
    <property type="term" value="F:ATP hydrolysis activity"/>
    <property type="evidence" value="ECO:0007669"/>
    <property type="project" value="InterPro"/>
</dbReference>
<dbReference type="GO" id="GO:0005524">
    <property type="term" value="F:ATP binding"/>
    <property type="evidence" value="ECO:0007669"/>
    <property type="project" value="UniProtKB-KW"/>
</dbReference>
<evidence type="ECO:0000313" key="5">
    <source>
        <dbReference type="EMBL" id="CCU73643.1"/>
    </source>
</evidence>
<feature type="domain" description="ABC transporter" evidence="4">
    <location>
        <begin position="1"/>
        <end position="201"/>
    </location>
</feature>
<dbReference type="PATRIC" id="fig|1298593.3.peg.3141"/>
<dbReference type="SMART" id="SM00382">
    <property type="entry name" value="AAA"/>
    <property type="match status" value="2"/>
</dbReference>
<dbReference type="Pfam" id="PF00005">
    <property type="entry name" value="ABC_tran"/>
    <property type="match status" value="2"/>
</dbReference>
<dbReference type="Proteomes" id="UP000011866">
    <property type="component" value="Chromosome"/>
</dbReference>
<dbReference type="PANTHER" id="PTHR43553:SF3">
    <property type="entry name" value="ABC TRANSPORTER ATP-BINDING PROTEIN MODF"/>
    <property type="match status" value="1"/>
</dbReference>
<protein>
    <submittedName>
        <fullName evidence="5">ABC molybdenum transporter, ATP-binding subunit modF</fullName>
    </submittedName>
</protein>
<accession>M5DWI5</accession>
<dbReference type="AlphaFoldDB" id="M5DWI5"/>
<dbReference type="InterPro" id="IPR027417">
    <property type="entry name" value="P-loop_NTPase"/>
</dbReference>
<dbReference type="Gene3D" id="3.40.50.300">
    <property type="entry name" value="P-loop containing nucleotide triphosphate hydrolases"/>
    <property type="match status" value="2"/>
</dbReference>
<keyword evidence="2" id="KW-0547">Nucleotide-binding</keyword>
<dbReference type="PROSITE" id="PS00211">
    <property type="entry name" value="ABC_TRANSPORTER_1"/>
    <property type="match status" value="1"/>
</dbReference>
<dbReference type="GO" id="GO:0042626">
    <property type="term" value="F:ATPase-coupled transmembrane transporter activity"/>
    <property type="evidence" value="ECO:0007669"/>
    <property type="project" value="TreeGrafter"/>
</dbReference>
<dbReference type="PROSITE" id="PS50893">
    <property type="entry name" value="ABC_TRANSPORTER_2"/>
    <property type="match status" value="2"/>
</dbReference>
<gene>
    <name evidence="5" type="ORF">TOL_3247</name>
</gene>
<keyword evidence="1" id="KW-0813">Transport</keyword>
<dbReference type="EMBL" id="HF680312">
    <property type="protein sequence ID" value="CCU73643.1"/>
    <property type="molecule type" value="Genomic_DNA"/>
</dbReference>
<name>M5DWI5_9GAMM</name>
<evidence type="ECO:0000256" key="1">
    <source>
        <dbReference type="ARBA" id="ARBA00022448"/>
    </source>
</evidence>
<dbReference type="InterPro" id="IPR017871">
    <property type="entry name" value="ABC_transporter-like_CS"/>
</dbReference>
<dbReference type="HOGENOM" id="CLU_000604_45_0_6"/>
<evidence type="ECO:0000259" key="4">
    <source>
        <dbReference type="PROSITE" id="PS50893"/>
    </source>
</evidence>
<evidence type="ECO:0000256" key="2">
    <source>
        <dbReference type="ARBA" id="ARBA00022741"/>
    </source>
</evidence>
<keyword evidence="3 5" id="KW-0067">ATP-binding</keyword>
<dbReference type="eggNOG" id="COG1119">
    <property type="taxonomic scope" value="Bacteria"/>
</dbReference>
<sequence length="449" mass="50383">MQTWAILGTNGSGKSALSCLFDGDLVLSHGSSKGLPSNVMYVSLEAQAKQIEQERREDESDLLDRIDLGTPVRAFLEPISEVRHWISLLRMEHLLDQGFRSLSTGETRKVMLIRALQAKPDLLILDEPLEGLDQVSRRVVSEGLAQLKHNGQAIIWVANRLDEIPDWITHIAFMHDAKLLVQGTKEDVIASPEVIGLLHFDQALPDFPPPPKGRKVLPNHQALVEMTDVSIVYGERVLFEGLNWCIKPGEHWAIEGPNGSGKTSLLQLITGDNPQCYRNQLMVFGMRRGSGETIWDIKQYIGLVSASLQWDYRASTNVLSTVISGLYDSIGLYRATGDVDKQLALQWLDVIGLRHLANQSLQHLSYGEQRLVLIARALIKQPALLILDEPCQGLDDPSRHLVLAFLQRLAVQRMITLLYVTHQPKEIPEAFVRRLEFDGNKTLRIRGDI</sequence>
<dbReference type="InterPro" id="IPR003439">
    <property type="entry name" value="ABC_transporter-like_ATP-bd"/>
</dbReference>
<dbReference type="InterPro" id="IPR003593">
    <property type="entry name" value="AAA+_ATPase"/>
</dbReference>
<organism evidence="5 6">
    <name type="scientific">Thalassolituus oleivorans MIL-1</name>
    <dbReference type="NCBI Taxonomy" id="1298593"/>
    <lineage>
        <taxon>Bacteria</taxon>
        <taxon>Pseudomonadati</taxon>
        <taxon>Pseudomonadota</taxon>
        <taxon>Gammaproteobacteria</taxon>
        <taxon>Oceanospirillales</taxon>
        <taxon>Oceanospirillaceae</taxon>
        <taxon>Thalassolituus</taxon>
    </lineage>
</organism>
<dbReference type="KEGG" id="tol:TOL_3247"/>